<dbReference type="Pfam" id="PF02687">
    <property type="entry name" value="FtsX"/>
    <property type="match status" value="2"/>
</dbReference>
<keyword evidence="3 6" id="KW-0812">Transmembrane</keyword>
<dbReference type="EMBL" id="AP024202">
    <property type="protein sequence ID" value="BCN93769.1"/>
    <property type="molecule type" value="Genomic_DNA"/>
</dbReference>
<feature type="transmembrane region" description="Helical" evidence="6">
    <location>
        <begin position="25"/>
        <end position="46"/>
    </location>
</feature>
<dbReference type="InterPro" id="IPR038766">
    <property type="entry name" value="Membrane_comp_ABC_pdt"/>
</dbReference>
<evidence type="ECO:0000256" key="3">
    <source>
        <dbReference type="ARBA" id="ARBA00022692"/>
    </source>
</evidence>
<feature type="transmembrane region" description="Helical" evidence="6">
    <location>
        <begin position="257"/>
        <end position="284"/>
    </location>
</feature>
<feature type="transmembrane region" description="Helical" evidence="6">
    <location>
        <begin position="466"/>
        <end position="487"/>
    </location>
</feature>
<dbReference type="Proteomes" id="UP001054820">
    <property type="component" value="Chromosome"/>
</dbReference>
<evidence type="ECO:0000313" key="8">
    <source>
        <dbReference type="EMBL" id="BCN93769.1"/>
    </source>
</evidence>
<keyword evidence="2" id="KW-1003">Cell membrane</keyword>
<accession>A0ABM7MED3</accession>
<evidence type="ECO:0000256" key="5">
    <source>
        <dbReference type="ARBA" id="ARBA00023136"/>
    </source>
</evidence>
<feature type="transmembrane region" description="Helical" evidence="6">
    <location>
        <begin position="418"/>
        <end position="445"/>
    </location>
</feature>
<sequence>MIKTYAQETLTASKWFYRSLKKGDWLWLIIAVIIASATVTVVKQLGETIQQSMLRKAADSMGADFVIQSSRPIDTQWQQKAKQLGLKTSQEISIVTMALTANPKSSEQQFQLVQLQGISSSQPLRGSYNPNQLLPFSDLGSDTIWVEPKLVSLMKLTADSQLTLGNKKFKLAGSIESPQLINPMANFAPKIWIDIHQLKSLKLIGPGSRVSYQLSVAGKSQLIKAFSQLVEKNKLGHWQFISAQAPSEDLGNSLDTAWLFLDLSALSAVLVAGMSILIASRFYLTRWQNSMALMRAFGAGNAKMTRLFALQLTWIALFSSLIGVALGYLITLFITPYLSDYFTPLIIASPFSAMLIGFFSGLLVLWTFAWQAFQTALKTSPLQILKSVPRQTSYLHWFVSFSLLLVLISLMLEIDSLLWILLGIVIISLTLFLASVLLLKMLFLLQNHSRGWFKIALSNLTKEPGLVKIQMVSVGMVLFVLILMTFVRQDLLQNWQATLPGNTPNTFVMNIQPDQKPAVDKILGNIDNITNVPVVRGRLIKINNQAITIEQQTEEKARRLLQREANIAVISEIPQHNQITEASSAPLRFPKVSVEQGIAELFNIKLGDILDFNIAGQALRYQVSSIRKVSWQSFQLNFFFIIEPVTSINLPISYLSNFYLKEAQSNADSNSAANLSRQLSLQTPGVLLIDVKKILLQIQEIMAQASWAVSALYLFTLLASIGVLFTATLASQQSRIQSWLLLRTLGAQNKEIIKIGLTEFLFLGGLAGILAASFAQIASLLISHYLLKTDPSLTPSLWLMSILIGSSLFLLIGLITQWSYLQKSPQQLKLYLNSI</sequence>
<feature type="transmembrane region" description="Helical" evidence="6">
    <location>
        <begin position="707"/>
        <end position="730"/>
    </location>
</feature>
<evidence type="ECO:0000313" key="9">
    <source>
        <dbReference type="Proteomes" id="UP001054820"/>
    </source>
</evidence>
<feature type="domain" description="ABC3 transporter permease C-terminal" evidence="7">
    <location>
        <begin position="265"/>
        <end position="381"/>
    </location>
</feature>
<feature type="transmembrane region" description="Helical" evidence="6">
    <location>
        <begin position="346"/>
        <end position="373"/>
    </location>
</feature>
<feature type="domain" description="ABC3 transporter permease C-terminal" evidence="7">
    <location>
        <begin position="712"/>
        <end position="825"/>
    </location>
</feature>
<evidence type="ECO:0000259" key="7">
    <source>
        <dbReference type="Pfam" id="PF02687"/>
    </source>
</evidence>
<evidence type="ECO:0000256" key="4">
    <source>
        <dbReference type="ARBA" id="ARBA00022989"/>
    </source>
</evidence>
<reference evidence="8" key="1">
    <citation type="journal article" date="2022" name="Arch. Microbiol.">
        <title>Thiomicrorhabdus immobilis sp. nov., a mesophilic sulfur-oxidizing bacterium isolated from sediment of a brackish lake in northern Japan.</title>
        <authorList>
            <person name="Kojima H."/>
            <person name="Mochizuki J."/>
            <person name="Kanda M."/>
            <person name="Watanabe T."/>
            <person name="Fukui M."/>
        </authorList>
    </citation>
    <scope>NUCLEOTIDE SEQUENCE</scope>
    <source>
        <strain evidence="8">Am19</strain>
    </source>
</reference>
<organism evidence="8 9">
    <name type="scientific">Thiomicrorhabdus immobilis</name>
    <dbReference type="NCBI Taxonomy" id="2791037"/>
    <lineage>
        <taxon>Bacteria</taxon>
        <taxon>Pseudomonadati</taxon>
        <taxon>Pseudomonadota</taxon>
        <taxon>Gammaproteobacteria</taxon>
        <taxon>Thiotrichales</taxon>
        <taxon>Piscirickettsiaceae</taxon>
        <taxon>Thiomicrorhabdus</taxon>
    </lineage>
</organism>
<gene>
    <name evidence="8" type="ORF">THMIRHAM_15540</name>
</gene>
<feature type="transmembrane region" description="Helical" evidence="6">
    <location>
        <begin position="798"/>
        <end position="821"/>
    </location>
</feature>
<keyword evidence="5 6" id="KW-0472">Membrane</keyword>
<feature type="transmembrane region" description="Helical" evidence="6">
    <location>
        <begin position="312"/>
        <end position="334"/>
    </location>
</feature>
<feature type="transmembrane region" description="Helical" evidence="6">
    <location>
        <begin position="394"/>
        <end position="412"/>
    </location>
</feature>
<evidence type="ECO:0000256" key="2">
    <source>
        <dbReference type="ARBA" id="ARBA00022475"/>
    </source>
</evidence>
<dbReference type="RefSeq" id="WP_237261141.1">
    <property type="nucleotide sequence ID" value="NZ_AP024202.1"/>
</dbReference>
<dbReference type="PANTHER" id="PTHR30287:SF1">
    <property type="entry name" value="INNER MEMBRANE PROTEIN"/>
    <property type="match status" value="1"/>
</dbReference>
<keyword evidence="4 6" id="KW-1133">Transmembrane helix</keyword>
<proteinExistence type="predicted"/>
<keyword evidence="9" id="KW-1185">Reference proteome</keyword>
<dbReference type="InterPro" id="IPR003838">
    <property type="entry name" value="ABC3_permease_C"/>
</dbReference>
<evidence type="ECO:0000256" key="1">
    <source>
        <dbReference type="ARBA" id="ARBA00004651"/>
    </source>
</evidence>
<comment type="subcellular location">
    <subcellularLocation>
        <location evidence="1">Cell membrane</location>
        <topology evidence="1">Multi-pass membrane protein</topology>
    </subcellularLocation>
</comment>
<protein>
    <submittedName>
        <fullName evidence="8">Inner membrane transport permease</fullName>
    </submittedName>
</protein>
<evidence type="ECO:0000256" key="6">
    <source>
        <dbReference type="SAM" id="Phobius"/>
    </source>
</evidence>
<feature type="transmembrane region" description="Helical" evidence="6">
    <location>
        <begin position="760"/>
        <end position="786"/>
    </location>
</feature>
<dbReference type="PANTHER" id="PTHR30287">
    <property type="entry name" value="MEMBRANE COMPONENT OF PREDICTED ABC SUPERFAMILY METABOLITE UPTAKE TRANSPORTER"/>
    <property type="match status" value="1"/>
</dbReference>
<name>A0ABM7MED3_9GAMM</name>